<name>A0ABS8VBT3_DATST</name>
<evidence type="ECO:0000313" key="2">
    <source>
        <dbReference type="Proteomes" id="UP000823775"/>
    </source>
</evidence>
<evidence type="ECO:0000313" key="1">
    <source>
        <dbReference type="EMBL" id="MCD9644493.1"/>
    </source>
</evidence>
<dbReference type="Proteomes" id="UP000823775">
    <property type="component" value="Unassembled WGS sequence"/>
</dbReference>
<reference evidence="1 2" key="1">
    <citation type="journal article" date="2021" name="BMC Genomics">
        <title>Datura genome reveals duplications of psychoactive alkaloid biosynthetic genes and high mutation rate following tissue culture.</title>
        <authorList>
            <person name="Rajewski A."/>
            <person name="Carter-House D."/>
            <person name="Stajich J."/>
            <person name="Litt A."/>
        </authorList>
    </citation>
    <scope>NUCLEOTIDE SEQUENCE [LARGE SCALE GENOMIC DNA]</scope>
    <source>
        <strain evidence="1">AR-01</strain>
    </source>
</reference>
<keyword evidence="2" id="KW-1185">Reference proteome</keyword>
<dbReference type="EMBL" id="JACEIK010004167">
    <property type="protein sequence ID" value="MCD9644493.1"/>
    <property type="molecule type" value="Genomic_DNA"/>
</dbReference>
<organism evidence="1 2">
    <name type="scientific">Datura stramonium</name>
    <name type="common">Jimsonweed</name>
    <name type="synonym">Common thornapple</name>
    <dbReference type="NCBI Taxonomy" id="4076"/>
    <lineage>
        <taxon>Eukaryota</taxon>
        <taxon>Viridiplantae</taxon>
        <taxon>Streptophyta</taxon>
        <taxon>Embryophyta</taxon>
        <taxon>Tracheophyta</taxon>
        <taxon>Spermatophyta</taxon>
        <taxon>Magnoliopsida</taxon>
        <taxon>eudicotyledons</taxon>
        <taxon>Gunneridae</taxon>
        <taxon>Pentapetalae</taxon>
        <taxon>asterids</taxon>
        <taxon>lamiids</taxon>
        <taxon>Solanales</taxon>
        <taxon>Solanaceae</taxon>
        <taxon>Solanoideae</taxon>
        <taxon>Datureae</taxon>
        <taxon>Datura</taxon>
    </lineage>
</organism>
<proteinExistence type="predicted"/>
<feature type="non-terminal residue" evidence="1">
    <location>
        <position position="1"/>
    </location>
</feature>
<protein>
    <submittedName>
        <fullName evidence="1">Uncharacterized protein</fullName>
    </submittedName>
</protein>
<accession>A0ABS8VBT3</accession>
<sequence>RQLGSLNVIRVVNAGVVVVYLKSRKQLGCKLLIYNVAFKNADTTHVCTLVWKMSELLKSTVRLEDIPDSMTAVAPWRNTSSSLYGLEVPTTDRFCQEQKFAIISFFMRYSVSLRSFTSHALILSRVLDGFAEMFLSLPAVSQEGDWLESGN</sequence>
<comment type="caution">
    <text evidence="1">The sequence shown here is derived from an EMBL/GenBank/DDBJ whole genome shotgun (WGS) entry which is preliminary data.</text>
</comment>
<gene>
    <name evidence="1" type="ORF">HAX54_032718</name>
</gene>